<feature type="transmembrane region" description="Helical" evidence="5">
    <location>
        <begin position="238"/>
        <end position="258"/>
    </location>
</feature>
<evidence type="ECO:0000259" key="6">
    <source>
        <dbReference type="Pfam" id="PF00324"/>
    </source>
</evidence>
<keyword evidence="8" id="KW-1185">Reference proteome</keyword>
<evidence type="ECO:0000313" key="8">
    <source>
        <dbReference type="Proteomes" id="UP000014074"/>
    </source>
</evidence>
<dbReference type="PANTHER" id="PTHR43341:SF9">
    <property type="entry name" value="DICARBOXYLIC AMINO ACID PERMEASE"/>
    <property type="match status" value="1"/>
</dbReference>
<name>R8BKY9_PHAM7</name>
<dbReference type="Gene3D" id="1.20.1740.10">
    <property type="entry name" value="Amino acid/polyamine transporter I"/>
    <property type="match status" value="1"/>
</dbReference>
<feature type="domain" description="Amino acid permease/ SLC12A" evidence="6">
    <location>
        <begin position="1"/>
        <end position="349"/>
    </location>
</feature>
<dbReference type="EMBL" id="KB933129">
    <property type="protein sequence ID" value="EON99867.1"/>
    <property type="molecule type" value="Genomic_DNA"/>
</dbReference>
<dbReference type="OrthoDB" id="3900342at2759"/>
<dbReference type="HOGENOM" id="CLU_024512_0_0_1"/>
<protein>
    <submittedName>
        <fullName evidence="7">Putative amino acid transporter protein</fullName>
    </submittedName>
</protein>
<dbReference type="InterPro" id="IPR004841">
    <property type="entry name" value="AA-permease/SLC12A_dom"/>
</dbReference>
<dbReference type="RefSeq" id="XP_007915410.1">
    <property type="nucleotide sequence ID" value="XM_007917219.1"/>
</dbReference>
<feature type="transmembrane region" description="Helical" evidence="5">
    <location>
        <begin position="132"/>
        <end position="151"/>
    </location>
</feature>
<reference evidence="8" key="1">
    <citation type="journal article" date="2013" name="Genome Announc.">
        <title>Draft genome sequence of the ascomycete Phaeoacremonium aleophilum strain UCR-PA7, a causal agent of the esca disease complex in grapevines.</title>
        <authorList>
            <person name="Blanco-Ulate B."/>
            <person name="Rolshausen P."/>
            <person name="Cantu D."/>
        </authorList>
    </citation>
    <scope>NUCLEOTIDE SEQUENCE [LARGE SCALE GENOMIC DNA]</scope>
    <source>
        <strain evidence="8">UCR-PA7</strain>
    </source>
</reference>
<feature type="transmembrane region" description="Helical" evidence="5">
    <location>
        <begin position="293"/>
        <end position="311"/>
    </location>
</feature>
<feature type="transmembrane region" description="Helical" evidence="5">
    <location>
        <begin position="91"/>
        <end position="111"/>
    </location>
</feature>
<proteinExistence type="predicted"/>
<dbReference type="KEGG" id="tmn:UCRPA7_4668"/>
<keyword evidence="4 5" id="KW-0472">Membrane</keyword>
<comment type="subcellular location">
    <subcellularLocation>
        <location evidence="1">Membrane</location>
        <topology evidence="1">Multi-pass membrane protein</topology>
    </subcellularLocation>
</comment>
<evidence type="ECO:0000256" key="4">
    <source>
        <dbReference type="ARBA" id="ARBA00023136"/>
    </source>
</evidence>
<dbReference type="eggNOG" id="KOG1286">
    <property type="taxonomic scope" value="Eukaryota"/>
</dbReference>
<feature type="transmembrane region" description="Helical" evidence="5">
    <location>
        <begin position="65"/>
        <end position="85"/>
    </location>
</feature>
<dbReference type="Pfam" id="PF00324">
    <property type="entry name" value="AA_permease"/>
    <property type="match status" value="1"/>
</dbReference>
<evidence type="ECO:0000256" key="2">
    <source>
        <dbReference type="ARBA" id="ARBA00022692"/>
    </source>
</evidence>
<keyword evidence="2 5" id="KW-0812">Transmembrane</keyword>
<feature type="transmembrane region" description="Helical" evidence="5">
    <location>
        <begin position="26"/>
        <end position="53"/>
    </location>
</feature>
<sequence>MGEFAQIFPVPNAFVSYIRAFVDEDLAWIVGISYWFAYSTAVSIELMFVFELLQYWNLTSSQAAFILLAGFAIVIVINLFNISVFGMVQSIIGVLKMALCLGVAAALFTVVAKDLGDGFTNNAQFASSPIRAFCYAFPMVGFSYMGVESIAVTLPEARDVKSVMKAQPFHWVTSALYLLVSLGVTLVVSWNDPGLLSIYDQPIITRDVDNISLLTRSVPASISAAVLGISGLNTDLTGFVNGGIIFSAIGAASTNLYIASRTLHGLANSLHGNNSFSRPFRKFIGRVQPGTSVPLRAVIVSAIAFCWLPFLDFGSETSTSNRIQTIFMTFAEVSVIMVWAFTCVAFIRYYMWYVS</sequence>
<dbReference type="InterPro" id="IPR050524">
    <property type="entry name" value="APC_YAT"/>
</dbReference>
<evidence type="ECO:0000256" key="3">
    <source>
        <dbReference type="ARBA" id="ARBA00022989"/>
    </source>
</evidence>
<gene>
    <name evidence="7" type="ORF">UCRPA7_4668</name>
</gene>
<dbReference type="Proteomes" id="UP000014074">
    <property type="component" value="Unassembled WGS sequence"/>
</dbReference>
<accession>R8BKY9</accession>
<organism evidence="7 8">
    <name type="scientific">Phaeoacremonium minimum (strain UCR-PA7)</name>
    <name type="common">Esca disease fungus</name>
    <name type="synonym">Togninia minima</name>
    <dbReference type="NCBI Taxonomy" id="1286976"/>
    <lineage>
        <taxon>Eukaryota</taxon>
        <taxon>Fungi</taxon>
        <taxon>Dikarya</taxon>
        <taxon>Ascomycota</taxon>
        <taxon>Pezizomycotina</taxon>
        <taxon>Sordariomycetes</taxon>
        <taxon>Sordariomycetidae</taxon>
        <taxon>Togniniales</taxon>
        <taxon>Togniniaceae</taxon>
        <taxon>Phaeoacremonium</taxon>
    </lineage>
</organism>
<feature type="transmembrane region" description="Helical" evidence="5">
    <location>
        <begin position="323"/>
        <end position="347"/>
    </location>
</feature>
<evidence type="ECO:0000256" key="1">
    <source>
        <dbReference type="ARBA" id="ARBA00004141"/>
    </source>
</evidence>
<dbReference type="AlphaFoldDB" id="R8BKY9"/>
<dbReference type="GO" id="GO:0015171">
    <property type="term" value="F:amino acid transmembrane transporter activity"/>
    <property type="evidence" value="ECO:0007669"/>
    <property type="project" value="TreeGrafter"/>
</dbReference>
<dbReference type="PANTHER" id="PTHR43341">
    <property type="entry name" value="AMINO ACID PERMEASE"/>
    <property type="match status" value="1"/>
</dbReference>
<keyword evidence="3 5" id="KW-1133">Transmembrane helix</keyword>
<dbReference type="GeneID" id="19325141"/>
<feature type="transmembrane region" description="Helical" evidence="5">
    <location>
        <begin position="171"/>
        <end position="190"/>
    </location>
</feature>
<evidence type="ECO:0000256" key="5">
    <source>
        <dbReference type="SAM" id="Phobius"/>
    </source>
</evidence>
<dbReference type="GO" id="GO:0016020">
    <property type="term" value="C:membrane"/>
    <property type="evidence" value="ECO:0007669"/>
    <property type="project" value="UniProtKB-SubCell"/>
</dbReference>
<dbReference type="PIRSF" id="PIRSF006060">
    <property type="entry name" value="AA_transporter"/>
    <property type="match status" value="1"/>
</dbReference>
<evidence type="ECO:0000313" key="7">
    <source>
        <dbReference type="EMBL" id="EON99867.1"/>
    </source>
</evidence>